<sequence length="56" mass="6226">MSALITTPPPAHWYKNPVRKVNWASPQPAGDVVCEHADAFEMEYSKGVPEDSVRKS</sequence>
<comment type="caution">
    <text evidence="1">The sequence shown here is derived from an EMBL/GenBank/DDBJ whole genome shotgun (WGS) entry which is preliminary data.</text>
</comment>
<name>A0A080ZTF6_PHYNI</name>
<accession>A0A080ZTF6</accession>
<evidence type="ECO:0000313" key="2">
    <source>
        <dbReference type="Proteomes" id="UP000028582"/>
    </source>
</evidence>
<dbReference type="AlphaFoldDB" id="A0A080ZTF6"/>
<evidence type="ECO:0000313" key="1">
    <source>
        <dbReference type="EMBL" id="ETO69917.1"/>
    </source>
</evidence>
<proteinExistence type="predicted"/>
<organism evidence="1 2">
    <name type="scientific">Phytophthora nicotianae P1976</name>
    <dbReference type="NCBI Taxonomy" id="1317066"/>
    <lineage>
        <taxon>Eukaryota</taxon>
        <taxon>Sar</taxon>
        <taxon>Stramenopiles</taxon>
        <taxon>Oomycota</taxon>
        <taxon>Peronosporomycetes</taxon>
        <taxon>Peronosporales</taxon>
        <taxon>Peronosporaceae</taxon>
        <taxon>Phytophthora</taxon>
    </lineage>
</organism>
<gene>
    <name evidence="1" type="ORF">F444_13567</name>
</gene>
<reference evidence="1 2" key="1">
    <citation type="submission" date="2013-11" db="EMBL/GenBank/DDBJ databases">
        <title>The Genome Sequence of Phytophthora parasitica P1976.</title>
        <authorList>
            <consortium name="The Broad Institute Genomics Platform"/>
            <person name="Russ C."/>
            <person name="Tyler B."/>
            <person name="Panabieres F."/>
            <person name="Shan W."/>
            <person name="Tripathy S."/>
            <person name="Grunwald N."/>
            <person name="Machado M."/>
            <person name="Johnson C.S."/>
            <person name="Walker B."/>
            <person name="Young S."/>
            <person name="Zeng Q."/>
            <person name="Gargeya S."/>
            <person name="Fitzgerald M."/>
            <person name="Haas B."/>
            <person name="Abouelleil A."/>
            <person name="Allen A.W."/>
            <person name="Alvarado L."/>
            <person name="Arachchi H.M."/>
            <person name="Berlin A.M."/>
            <person name="Chapman S.B."/>
            <person name="Gainer-Dewar J."/>
            <person name="Goldberg J."/>
            <person name="Griggs A."/>
            <person name="Gujja S."/>
            <person name="Hansen M."/>
            <person name="Howarth C."/>
            <person name="Imamovic A."/>
            <person name="Ireland A."/>
            <person name="Larimer J."/>
            <person name="McCowan C."/>
            <person name="Murphy C."/>
            <person name="Pearson M."/>
            <person name="Poon T.W."/>
            <person name="Priest M."/>
            <person name="Roberts A."/>
            <person name="Saif S."/>
            <person name="Shea T."/>
            <person name="Sisk P."/>
            <person name="Sykes S."/>
            <person name="Wortman J."/>
            <person name="Nusbaum C."/>
            <person name="Birren B."/>
        </authorList>
    </citation>
    <scope>NUCLEOTIDE SEQUENCE [LARGE SCALE GENOMIC DNA]</scope>
    <source>
        <strain evidence="1 2">P1976</strain>
    </source>
</reference>
<dbReference type="Proteomes" id="UP000028582">
    <property type="component" value="Unassembled WGS sequence"/>
</dbReference>
<dbReference type="EMBL" id="ANJA01002460">
    <property type="protein sequence ID" value="ETO69917.1"/>
    <property type="molecule type" value="Genomic_DNA"/>
</dbReference>
<protein>
    <submittedName>
        <fullName evidence="1">Uncharacterized protein</fullName>
    </submittedName>
</protein>